<accession>A0A7K0CV15</accession>
<evidence type="ECO:0000256" key="1">
    <source>
        <dbReference type="SAM" id="MobiDB-lite"/>
    </source>
</evidence>
<comment type="caution">
    <text evidence="3">The sequence shown here is derived from an EMBL/GenBank/DDBJ whole genome shotgun (WGS) entry which is preliminary data.</text>
</comment>
<evidence type="ECO:0000313" key="3">
    <source>
        <dbReference type="EMBL" id="MQY17305.1"/>
    </source>
</evidence>
<dbReference type="InterPro" id="IPR039422">
    <property type="entry name" value="MarR/SlyA-like"/>
</dbReference>
<reference evidence="3 4" key="1">
    <citation type="submission" date="2019-10" db="EMBL/GenBank/DDBJ databases">
        <title>Nocardia macrotermitis sp. nov. and Nocardia aurantia sp. nov., isolated from the gut of fungus growing-termite Macrotermes natalensis.</title>
        <authorList>
            <person name="Benndorf R."/>
            <person name="Schwitalla J."/>
            <person name="Martin K."/>
            <person name="De Beer W."/>
            <person name="Kaster A.-K."/>
            <person name="Vollmers J."/>
            <person name="Poulsen M."/>
            <person name="Beemelmanns C."/>
        </authorList>
    </citation>
    <scope>NUCLEOTIDE SEQUENCE [LARGE SCALE GENOMIC DNA]</scope>
    <source>
        <strain evidence="3 4">RB20</strain>
    </source>
</reference>
<keyword evidence="4" id="KW-1185">Reference proteome</keyword>
<dbReference type="SMART" id="SM00347">
    <property type="entry name" value="HTH_MARR"/>
    <property type="match status" value="1"/>
</dbReference>
<dbReference type="AlphaFoldDB" id="A0A7K0CV15"/>
<feature type="region of interest" description="Disordered" evidence="1">
    <location>
        <begin position="204"/>
        <end position="233"/>
    </location>
</feature>
<dbReference type="PANTHER" id="PTHR33164">
    <property type="entry name" value="TRANSCRIPTIONAL REGULATOR, MARR FAMILY"/>
    <property type="match status" value="1"/>
</dbReference>
<evidence type="ECO:0000259" key="2">
    <source>
        <dbReference type="PROSITE" id="PS50995"/>
    </source>
</evidence>
<dbReference type="GO" id="GO:0003700">
    <property type="term" value="F:DNA-binding transcription factor activity"/>
    <property type="evidence" value="ECO:0007669"/>
    <property type="project" value="InterPro"/>
</dbReference>
<gene>
    <name evidence="3" type="ORF">NRB20_03680</name>
</gene>
<dbReference type="GO" id="GO:0006950">
    <property type="term" value="P:response to stress"/>
    <property type="evidence" value="ECO:0007669"/>
    <property type="project" value="TreeGrafter"/>
</dbReference>
<dbReference type="Pfam" id="PF12802">
    <property type="entry name" value="MarR_2"/>
    <property type="match status" value="1"/>
</dbReference>
<dbReference type="Proteomes" id="UP000438448">
    <property type="component" value="Unassembled WGS sequence"/>
</dbReference>
<dbReference type="EMBL" id="WEGK01000001">
    <property type="protein sequence ID" value="MQY17305.1"/>
    <property type="molecule type" value="Genomic_DNA"/>
</dbReference>
<organism evidence="3 4">
    <name type="scientific">Nocardia macrotermitis</name>
    <dbReference type="NCBI Taxonomy" id="2585198"/>
    <lineage>
        <taxon>Bacteria</taxon>
        <taxon>Bacillati</taxon>
        <taxon>Actinomycetota</taxon>
        <taxon>Actinomycetes</taxon>
        <taxon>Mycobacteriales</taxon>
        <taxon>Nocardiaceae</taxon>
        <taxon>Nocardia</taxon>
    </lineage>
</organism>
<dbReference type="PROSITE" id="PS50995">
    <property type="entry name" value="HTH_MARR_2"/>
    <property type="match status" value="1"/>
</dbReference>
<name>A0A7K0CV15_9NOCA</name>
<dbReference type="InterPro" id="IPR000835">
    <property type="entry name" value="HTH_MarR-typ"/>
</dbReference>
<dbReference type="InterPro" id="IPR036390">
    <property type="entry name" value="WH_DNA-bd_sf"/>
</dbReference>
<dbReference type="SUPFAM" id="SSF46785">
    <property type="entry name" value="Winged helix' DNA-binding domain"/>
    <property type="match status" value="1"/>
</dbReference>
<sequence>MSGKPNLARRGTQVAPSTGAVYLSLTWGQPRWKAAHDKSRLDPLRTRHEIVTEIRWLDELESRAWLGFVFTRDLIAAAVGRDSLRASNLTYVEYTVLARLADAPDHRRSFAELAAVLEWSQSRLSHQITRMEKRGLVARESIPDDARRTAAVLTGKGSEVLTTAEPAYIDSVRRHMIDVLDRDQLNALADIYDTLLTHHRRPAQARIALDTPPDQLSGRLAEPNSHERDGHAG</sequence>
<feature type="compositionally biased region" description="Basic and acidic residues" evidence="1">
    <location>
        <begin position="224"/>
        <end position="233"/>
    </location>
</feature>
<dbReference type="OrthoDB" id="8635520at2"/>
<evidence type="ECO:0000313" key="4">
    <source>
        <dbReference type="Proteomes" id="UP000438448"/>
    </source>
</evidence>
<proteinExistence type="predicted"/>
<dbReference type="PANTHER" id="PTHR33164:SF99">
    <property type="entry name" value="MARR FAMILY REGULATORY PROTEIN"/>
    <property type="match status" value="1"/>
</dbReference>
<dbReference type="InterPro" id="IPR036388">
    <property type="entry name" value="WH-like_DNA-bd_sf"/>
</dbReference>
<feature type="domain" description="HTH marR-type" evidence="2">
    <location>
        <begin position="47"/>
        <end position="197"/>
    </location>
</feature>
<dbReference type="Gene3D" id="1.10.10.10">
    <property type="entry name" value="Winged helix-like DNA-binding domain superfamily/Winged helix DNA-binding domain"/>
    <property type="match status" value="1"/>
</dbReference>
<protein>
    <recommendedName>
        <fullName evidence="2">HTH marR-type domain-containing protein</fullName>
    </recommendedName>
</protein>